<comment type="caution">
    <text evidence="2">The sequence shown here is derived from an EMBL/GenBank/DDBJ whole genome shotgun (WGS) entry which is preliminary data.</text>
</comment>
<gene>
    <name evidence="2" type="ORF">H072_1566</name>
</gene>
<proteinExistence type="predicted"/>
<name>S8ANE3_DACHA</name>
<dbReference type="HOGENOM" id="CLU_1261485_0_0_1"/>
<keyword evidence="3" id="KW-1185">Reference proteome</keyword>
<dbReference type="InterPro" id="IPR036389">
    <property type="entry name" value="RNase_III_sf"/>
</dbReference>
<dbReference type="AlphaFoldDB" id="S8ANE3"/>
<reference evidence="2 3" key="1">
    <citation type="journal article" date="2013" name="PLoS Genet.">
        <title>Genomic mechanisms accounting for the adaptation to parasitism in nematode-trapping fungi.</title>
        <authorList>
            <person name="Meerupati T."/>
            <person name="Andersson K.M."/>
            <person name="Friman E."/>
            <person name="Kumar D."/>
            <person name="Tunlid A."/>
            <person name="Ahren D."/>
        </authorList>
    </citation>
    <scope>NUCLEOTIDE SEQUENCE [LARGE SCALE GENOMIC DNA]</scope>
    <source>
        <strain evidence="2 3">CBS 200.50</strain>
    </source>
</reference>
<evidence type="ECO:0008006" key="4">
    <source>
        <dbReference type="Google" id="ProtNLM"/>
    </source>
</evidence>
<dbReference type="Gene3D" id="1.10.1520.10">
    <property type="entry name" value="Ribonuclease III domain"/>
    <property type="match status" value="1"/>
</dbReference>
<dbReference type="OrthoDB" id="2392202at2759"/>
<evidence type="ECO:0000313" key="3">
    <source>
        <dbReference type="Proteomes" id="UP000015100"/>
    </source>
</evidence>
<sequence>MDSDYTFALNVPETLYLPQISRDDLRTSALMDQTSRTPFTTRHLNHTGKYAYKLAVALHLATAYPGQPQIKELQSVMTADEVVRSFSIQFGLPEEMVVPKTPTPEYDAETEVFYAWMGAVYLEKGIEAIQLVVMSLFEANRDEILLAATHLAGYLEGSAEASPLKSSVSTYEDSETPSRKRKLKHAEYDRAVEPSRTPCLLSPTKRRRIATAKSVYH</sequence>
<protein>
    <recommendedName>
        <fullName evidence="4">RNase III domain-containing protein</fullName>
    </recommendedName>
</protein>
<reference evidence="3" key="2">
    <citation type="submission" date="2013-04" db="EMBL/GenBank/DDBJ databases">
        <title>Genomic mechanisms accounting for the adaptation to parasitism in nematode-trapping fungi.</title>
        <authorList>
            <person name="Ahren D.G."/>
        </authorList>
    </citation>
    <scope>NUCLEOTIDE SEQUENCE [LARGE SCALE GENOMIC DNA]</scope>
    <source>
        <strain evidence="3">CBS 200.50</strain>
    </source>
</reference>
<evidence type="ECO:0000313" key="2">
    <source>
        <dbReference type="EMBL" id="EPS44465.1"/>
    </source>
</evidence>
<dbReference type="GO" id="GO:0004525">
    <property type="term" value="F:ribonuclease III activity"/>
    <property type="evidence" value="ECO:0007669"/>
    <property type="project" value="InterPro"/>
</dbReference>
<dbReference type="EMBL" id="AQGS01000046">
    <property type="protein sequence ID" value="EPS44465.1"/>
    <property type="molecule type" value="Genomic_DNA"/>
</dbReference>
<evidence type="ECO:0000256" key="1">
    <source>
        <dbReference type="SAM" id="MobiDB-lite"/>
    </source>
</evidence>
<organism evidence="2 3">
    <name type="scientific">Dactylellina haptotyla (strain CBS 200.50)</name>
    <name type="common">Nematode-trapping fungus</name>
    <name type="synonym">Monacrosporium haptotylum</name>
    <dbReference type="NCBI Taxonomy" id="1284197"/>
    <lineage>
        <taxon>Eukaryota</taxon>
        <taxon>Fungi</taxon>
        <taxon>Dikarya</taxon>
        <taxon>Ascomycota</taxon>
        <taxon>Pezizomycotina</taxon>
        <taxon>Orbiliomycetes</taxon>
        <taxon>Orbiliales</taxon>
        <taxon>Orbiliaceae</taxon>
        <taxon>Dactylellina</taxon>
    </lineage>
</organism>
<feature type="region of interest" description="Disordered" evidence="1">
    <location>
        <begin position="165"/>
        <end position="188"/>
    </location>
</feature>
<dbReference type="Proteomes" id="UP000015100">
    <property type="component" value="Unassembled WGS sequence"/>
</dbReference>
<dbReference type="SUPFAM" id="SSF69065">
    <property type="entry name" value="RNase III domain-like"/>
    <property type="match status" value="1"/>
</dbReference>
<dbReference type="GO" id="GO:0006396">
    <property type="term" value="P:RNA processing"/>
    <property type="evidence" value="ECO:0007669"/>
    <property type="project" value="InterPro"/>
</dbReference>
<accession>S8ANE3</accession>